<organism evidence="1 2">
    <name type="scientific">Gossypium stocksii</name>
    <dbReference type="NCBI Taxonomy" id="47602"/>
    <lineage>
        <taxon>Eukaryota</taxon>
        <taxon>Viridiplantae</taxon>
        <taxon>Streptophyta</taxon>
        <taxon>Embryophyta</taxon>
        <taxon>Tracheophyta</taxon>
        <taxon>Spermatophyta</taxon>
        <taxon>Magnoliopsida</taxon>
        <taxon>eudicotyledons</taxon>
        <taxon>Gunneridae</taxon>
        <taxon>Pentapetalae</taxon>
        <taxon>rosids</taxon>
        <taxon>malvids</taxon>
        <taxon>Malvales</taxon>
        <taxon>Malvaceae</taxon>
        <taxon>Malvoideae</taxon>
        <taxon>Gossypium</taxon>
    </lineage>
</organism>
<evidence type="ECO:0000313" key="2">
    <source>
        <dbReference type="Proteomes" id="UP000828251"/>
    </source>
</evidence>
<gene>
    <name evidence="1" type="ORF">J1N35_025610</name>
</gene>
<name>A0A9D3V6Y0_9ROSI</name>
<dbReference type="SUPFAM" id="SSF56219">
    <property type="entry name" value="DNase I-like"/>
    <property type="match status" value="1"/>
</dbReference>
<keyword evidence="2" id="KW-1185">Reference proteome</keyword>
<dbReference type="PANTHER" id="PTHR33710:SF77">
    <property type="entry name" value="DNASE I-LIKE SUPERFAMILY PROTEIN"/>
    <property type="match status" value="1"/>
</dbReference>
<dbReference type="AlphaFoldDB" id="A0A9D3V6Y0"/>
<dbReference type="OrthoDB" id="1002282at2759"/>
<protein>
    <recommendedName>
        <fullName evidence="3">Endonuclease/exonuclease/phosphatase domain-containing protein</fullName>
    </recommendedName>
</protein>
<proteinExistence type="predicted"/>
<dbReference type="EMBL" id="JAIQCV010000008">
    <property type="protein sequence ID" value="KAH1073282.1"/>
    <property type="molecule type" value="Genomic_DNA"/>
</dbReference>
<dbReference type="PANTHER" id="PTHR33710">
    <property type="entry name" value="BNAC02G09200D PROTEIN"/>
    <property type="match status" value="1"/>
</dbReference>
<dbReference type="InterPro" id="IPR036691">
    <property type="entry name" value="Endo/exonu/phosph_ase_sf"/>
</dbReference>
<accession>A0A9D3V6Y0</accession>
<dbReference type="Proteomes" id="UP000828251">
    <property type="component" value="Unassembled WGS sequence"/>
</dbReference>
<comment type="caution">
    <text evidence="1">The sequence shown here is derived from an EMBL/GenBank/DDBJ whole genome shotgun (WGS) entry which is preliminary data.</text>
</comment>
<evidence type="ECO:0008006" key="3">
    <source>
        <dbReference type="Google" id="ProtNLM"/>
    </source>
</evidence>
<sequence length="248" mass="29198">MARRRVRRMVLSCKSSLMRWFQNLLMSKWLAQSVSMIQKSKSDVILPISGCASSKFLRAFREYRFKHNPDIMCLLETRDLGFIGPTFTWQRGNTCEQLDRALANDFWVSNFPHSLVFHIPRIKSDHRPILVCTNPDLSLPKGRPFRFLAGWTKHDNFKDLVRSKWRFSGNMAESLSDFTSHVKDWNRSTYGFIRARKKHLMKSLGNIQNAMEWSSSNRLADLELEVREELECVLNHEELLWKQKARCD</sequence>
<reference evidence="1 2" key="1">
    <citation type="journal article" date="2021" name="Plant Biotechnol. J.">
        <title>Multi-omics assisted identification of the key and species-specific regulatory components of drought-tolerant mechanisms in Gossypium stocksii.</title>
        <authorList>
            <person name="Yu D."/>
            <person name="Ke L."/>
            <person name="Zhang D."/>
            <person name="Wu Y."/>
            <person name="Sun Y."/>
            <person name="Mei J."/>
            <person name="Sun J."/>
            <person name="Sun Y."/>
        </authorList>
    </citation>
    <scope>NUCLEOTIDE SEQUENCE [LARGE SCALE GENOMIC DNA]</scope>
    <source>
        <strain evidence="2">cv. E1</strain>
        <tissue evidence="1">Leaf</tissue>
    </source>
</reference>
<evidence type="ECO:0000313" key="1">
    <source>
        <dbReference type="EMBL" id="KAH1073282.1"/>
    </source>
</evidence>